<dbReference type="AlphaFoldDB" id="A0A8J6JDQ4"/>
<dbReference type="PANTHER" id="PTHR40658:SF3">
    <property type="entry name" value="CLBS_DFSB FAMILY FOUR-HELIX BUNDLE PROTEIN"/>
    <property type="match status" value="1"/>
</dbReference>
<organism evidence="1 2">
    <name type="scientific">Lawsonibacter faecis</name>
    <dbReference type="NCBI Taxonomy" id="2763052"/>
    <lineage>
        <taxon>Bacteria</taxon>
        <taxon>Bacillati</taxon>
        <taxon>Bacillota</taxon>
        <taxon>Clostridia</taxon>
        <taxon>Eubacteriales</taxon>
        <taxon>Oscillospiraceae</taxon>
        <taxon>Lawsonibacter</taxon>
    </lineage>
</organism>
<dbReference type="PANTHER" id="PTHR40658">
    <property type="match status" value="1"/>
</dbReference>
<proteinExistence type="predicted"/>
<dbReference type="InterPro" id="IPR034660">
    <property type="entry name" value="DinB/YfiT-like"/>
</dbReference>
<evidence type="ECO:0000313" key="1">
    <source>
        <dbReference type="EMBL" id="MBC5737596.1"/>
    </source>
</evidence>
<dbReference type="RefSeq" id="WP_186919402.1">
    <property type="nucleotide sequence ID" value="NZ_JACOPQ010000008.1"/>
</dbReference>
<comment type="caution">
    <text evidence="1">The sequence shown here is derived from an EMBL/GenBank/DDBJ whole genome shotgun (WGS) entry which is preliminary data.</text>
</comment>
<reference evidence="1" key="1">
    <citation type="submission" date="2020-08" db="EMBL/GenBank/DDBJ databases">
        <title>Genome public.</title>
        <authorList>
            <person name="Liu C."/>
            <person name="Sun Q."/>
        </authorList>
    </citation>
    <scope>NUCLEOTIDE SEQUENCE</scope>
    <source>
        <strain evidence="1">NSJ-52</strain>
    </source>
</reference>
<dbReference type="Proteomes" id="UP000607645">
    <property type="component" value="Unassembled WGS sequence"/>
</dbReference>
<dbReference type="InterPro" id="IPR012550">
    <property type="entry name" value="DUF1706"/>
</dbReference>
<sequence length="174" mass="20079">MQEYTSKEALAEEINKTATLFIVEFDDVADKDIDLRLEGVDRTPREMIAYQLGWMGLIRGWDSDELAGKEVITPAPGYKWNQMGAIYEGFYATYNTQSLSELKQLYKEAVSSLIDWLQGFSADELFQPGGRKWAQSTPSNWPIWKWVHINTAAPFKTFRSKIRKWKKLRATIST</sequence>
<dbReference type="Gene3D" id="1.20.120.450">
    <property type="entry name" value="dinb family like domain"/>
    <property type="match status" value="1"/>
</dbReference>
<evidence type="ECO:0000313" key="2">
    <source>
        <dbReference type="Proteomes" id="UP000607645"/>
    </source>
</evidence>
<accession>A0A8J6JDQ4</accession>
<dbReference type="Pfam" id="PF08020">
    <property type="entry name" value="DUF1706"/>
    <property type="match status" value="1"/>
</dbReference>
<dbReference type="PIRSF" id="PIRSF031551">
    <property type="entry name" value="DUF1706"/>
    <property type="match status" value="1"/>
</dbReference>
<protein>
    <submittedName>
        <fullName evidence="1">ClbS/DfsB family four-helix bundle protein</fullName>
    </submittedName>
</protein>
<keyword evidence="2" id="KW-1185">Reference proteome</keyword>
<name>A0A8J6JDQ4_9FIRM</name>
<gene>
    <name evidence="1" type="ORF">H8S62_11325</name>
</gene>
<dbReference type="EMBL" id="JACOPQ010000008">
    <property type="protein sequence ID" value="MBC5737596.1"/>
    <property type="molecule type" value="Genomic_DNA"/>
</dbReference>